<dbReference type="GO" id="GO:0016020">
    <property type="term" value="C:membrane"/>
    <property type="evidence" value="ECO:0007669"/>
    <property type="project" value="UniProtKB-SubCell"/>
</dbReference>
<dbReference type="PANTHER" id="PTHR32468">
    <property type="entry name" value="CATION/H + ANTIPORTER"/>
    <property type="match status" value="1"/>
</dbReference>
<reference evidence="14" key="1">
    <citation type="journal article" date="2020" name="Nat. Commun.">
        <title>Genome sequence of the cluster root forming white lupin.</title>
        <authorList>
            <person name="Hufnagel B."/>
            <person name="Marques A."/>
            <person name="Soriano A."/>
            <person name="Marques L."/>
            <person name="Divol F."/>
            <person name="Doumas P."/>
            <person name="Sallet E."/>
            <person name="Mancinotti D."/>
            <person name="Carrere S."/>
            <person name="Marande W."/>
            <person name="Arribat S."/>
            <person name="Keller J."/>
            <person name="Huneau C."/>
            <person name="Blein T."/>
            <person name="Aime D."/>
            <person name="Laguerre M."/>
            <person name="Taylor J."/>
            <person name="Schubert V."/>
            <person name="Nelson M."/>
            <person name="Geu-Flores F."/>
            <person name="Crespi M."/>
            <person name="Gallardo-Guerrero K."/>
            <person name="Delaux P.-M."/>
            <person name="Salse J."/>
            <person name="Berges H."/>
            <person name="Guyot R."/>
            <person name="Gouzy J."/>
            <person name="Peret B."/>
        </authorList>
    </citation>
    <scope>NUCLEOTIDE SEQUENCE [LARGE SCALE GENOMIC DNA]</scope>
    <source>
        <strain evidence="14">cv. Amiga</strain>
    </source>
</reference>
<feature type="domain" description="Cation/H(+) antiporter central" evidence="11">
    <location>
        <begin position="533"/>
        <end position="614"/>
    </location>
</feature>
<keyword evidence="5" id="KW-0630">Potassium</keyword>
<keyword evidence="4" id="KW-0812">Transmembrane</keyword>
<evidence type="ECO:0000256" key="6">
    <source>
        <dbReference type="ARBA" id="ARBA00022989"/>
    </source>
</evidence>
<feature type="domain" description="Cation/H(+) antiporter C-terminal" evidence="12">
    <location>
        <begin position="629"/>
        <end position="769"/>
    </location>
</feature>
<dbReference type="Gene3D" id="1.20.1530.20">
    <property type="match status" value="1"/>
</dbReference>
<evidence type="ECO:0000256" key="4">
    <source>
        <dbReference type="ARBA" id="ARBA00022692"/>
    </source>
</evidence>
<dbReference type="GO" id="GO:0006885">
    <property type="term" value="P:regulation of pH"/>
    <property type="evidence" value="ECO:0007669"/>
    <property type="project" value="TreeGrafter"/>
</dbReference>
<dbReference type="InterPro" id="IPR050794">
    <property type="entry name" value="CPA2_transporter"/>
</dbReference>
<dbReference type="GO" id="GO:1902600">
    <property type="term" value="P:proton transmembrane transport"/>
    <property type="evidence" value="ECO:0007669"/>
    <property type="project" value="InterPro"/>
</dbReference>
<dbReference type="Pfam" id="PF23256">
    <property type="entry name" value="CHX17_2nd"/>
    <property type="match status" value="1"/>
</dbReference>
<organism evidence="13 14">
    <name type="scientific">Lupinus albus</name>
    <name type="common">White lupine</name>
    <name type="synonym">Lupinus termis</name>
    <dbReference type="NCBI Taxonomy" id="3870"/>
    <lineage>
        <taxon>Eukaryota</taxon>
        <taxon>Viridiplantae</taxon>
        <taxon>Streptophyta</taxon>
        <taxon>Embryophyta</taxon>
        <taxon>Tracheophyta</taxon>
        <taxon>Spermatophyta</taxon>
        <taxon>Magnoliopsida</taxon>
        <taxon>eudicotyledons</taxon>
        <taxon>Gunneridae</taxon>
        <taxon>Pentapetalae</taxon>
        <taxon>rosids</taxon>
        <taxon>fabids</taxon>
        <taxon>Fabales</taxon>
        <taxon>Fabaceae</taxon>
        <taxon>Papilionoideae</taxon>
        <taxon>50 kb inversion clade</taxon>
        <taxon>genistoids sensu lato</taxon>
        <taxon>core genistoids</taxon>
        <taxon>Genisteae</taxon>
        <taxon>Lupinus</taxon>
    </lineage>
</organism>
<gene>
    <name evidence="13" type="ORF">Lalb_Chr23g0277151</name>
</gene>
<evidence type="ECO:0000313" key="13">
    <source>
        <dbReference type="EMBL" id="KAE9587738.1"/>
    </source>
</evidence>
<dbReference type="InterPro" id="IPR006153">
    <property type="entry name" value="Cation/H_exchanger_TM"/>
</dbReference>
<name>A0A6A5LPM0_LUPAL</name>
<evidence type="ECO:0000259" key="11">
    <source>
        <dbReference type="Pfam" id="PF23256"/>
    </source>
</evidence>
<keyword evidence="6" id="KW-1133">Transmembrane helix</keyword>
<dbReference type="GO" id="GO:0012505">
    <property type="term" value="C:endomembrane system"/>
    <property type="evidence" value="ECO:0007669"/>
    <property type="project" value="TreeGrafter"/>
</dbReference>
<dbReference type="Proteomes" id="UP000447434">
    <property type="component" value="Chromosome 23"/>
</dbReference>
<dbReference type="Pfam" id="PF00999">
    <property type="entry name" value="Na_H_Exchanger"/>
    <property type="match status" value="1"/>
</dbReference>
<feature type="domain" description="Cation/H+ exchanger transmembrane" evidence="10">
    <location>
        <begin position="50"/>
        <end position="431"/>
    </location>
</feature>
<comment type="subcellular location">
    <subcellularLocation>
        <location evidence="1">Membrane</location>
        <topology evidence="1">Multi-pass membrane protein</topology>
    </subcellularLocation>
</comment>
<evidence type="ECO:0000256" key="5">
    <source>
        <dbReference type="ARBA" id="ARBA00022958"/>
    </source>
</evidence>
<dbReference type="Pfam" id="PF23259">
    <property type="entry name" value="CHX17_C"/>
    <property type="match status" value="1"/>
</dbReference>
<evidence type="ECO:0000256" key="3">
    <source>
        <dbReference type="ARBA" id="ARBA00022538"/>
    </source>
</evidence>
<sequence length="809" mass="89887">MSPSPAFPNGTTVLVCQDPHSHNHERDIWHLGNPLYSPTSLLFMQISLTAIVSQCIDLCLKPLGQSSLVSQILGGMVFGPSGFGHQKALKDALFPTRGALVFETTASLGLMFFFFVMSVKMDPATLIKTEKQAMTIGLSVFSFTLAISTGLSLLLKKYVYMDKGLRDSITIIAISQALTVFICIRILLSEIKILNTDTGRLALNSALSADVIGFTMTMVMFSIMQNRSEQILSLLWVILALLAIFLLIVYVMRPLILWFLKQSSGKPVDEFYIICIFVFVLIVGFLSEIVGQHFVMGPIILGLAVPEGPPLGTALLTKLETLCLVFLYPMFLAVCGLQTNIFQINFRSLWIVSIIVLTACAVKMGAVMLAGYYNNIPMKDCCVMGLILNTRGAPELCMYNVWKSSKLLTEKEFTLMVVSVLVINAILTPLLRFIYDPSQQYNSVKRCSIQCTKHESELRVMVCIHNNENIPTIINLLEASHASSESSVVAIALILTELLGRSRPLLVAHQHHETLRSASCSSAQIDNALRQYARQNEGCASVYSFTSMSEYDTMHGDICRISLEMGANILILPFHKRWEIDGSVEVISRSIQTMNIRVLDRAPCSVGILIDRGILSGFPSLLSGRVEYNVAVLFIGGADDAEALVYSTKMARHASVSVTVIRFLLFGEENSKDRKHDSDLIEECRYFNASNRRFDIMEHVVRDGVEISTTIRRMVDYFDLVIVGKEHSESVLLQGHDEWSECKELGIIGDMLASQDFVTKASVLVVQQQRIKKKLIKHTVTPMTNQRDYSVNNIPNDAAAPRSLITISV</sequence>
<accession>A0A6A5LPM0</accession>
<evidence type="ECO:0000259" key="10">
    <source>
        <dbReference type="Pfam" id="PF00999"/>
    </source>
</evidence>
<dbReference type="GO" id="GO:0006813">
    <property type="term" value="P:potassium ion transport"/>
    <property type="evidence" value="ECO:0007669"/>
    <property type="project" value="UniProtKB-KW"/>
</dbReference>
<dbReference type="PANTHER" id="PTHR32468:SF35">
    <property type="entry name" value="CATION_H+ EXCHANGER DOMAIN-CONTAINING PROTEIN"/>
    <property type="match status" value="1"/>
</dbReference>
<proteinExistence type="inferred from homology"/>
<keyword evidence="14" id="KW-1185">Reference proteome</keyword>
<evidence type="ECO:0000256" key="2">
    <source>
        <dbReference type="ARBA" id="ARBA00022448"/>
    </source>
</evidence>
<protein>
    <submittedName>
        <fullName evidence="13">Putative cation/H+ exchanger</fullName>
    </submittedName>
</protein>
<comment type="similarity">
    <text evidence="9">Belongs to the monovalent cation:proton antiporter 2 (CPA2) transporter (TC 2.A.37) family. CHX (TC 2.A.37.4) subfamily.</text>
</comment>
<comment type="caution">
    <text evidence="13">The sequence shown here is derived from an EMBL/GenBank/DDBJ whole genome shotgun (WGS) entry which is preliminary data.</text>
</comment>
<keyword evidence="2" id="KW-0813">Transport</keyword>
<keyword evidence="7" id="KW-0406">Ion transport</keyword>
<dbReference type="GO" id="GO:0015297">
    <property type="term" value="F:antiporter activity"/>
    <property type="evidence" value="ECO:0007669"/>
    <property type="project" value="InterPro"/>
</dbReference>
<dbReference type="OrthoDB" id="2687058at2759"/>
<evidence type="ECO:0000256" key="7">
    <source>
        <dbReference type="ARBA" id="ARBA00023065"/>
    </source>
</evidence>
<evidence type="ECO:0000256" key="9">
    <source>
        <dbReference type="ARBA" id="ARBA00038341"/>
    </source>
</evidence>
<keyword evidence="3" id="KW-0633">Potassium transport</keyword>
<dbReference type="InterPro" id="IPR038770">
    <property type="entry name" value="Na+/solute_symporter_sf"/>
</dbReference>
<evidence type="ECO:0000256" key="1">
    <source>
        <dbReference type="ARBA" id="ARBA00004141"/>
    </source>
</evidence>
<evidence type="ECO:0000313" key="14">
    <source>
        <dbReference type="Proteomes" id="UP000447434"/>
    </source>
</evidence>
<keyword evidence="8" id="KW-0472">Membrane</keyword>
<dbReference type="AlphaFoldDB" id="A0A6A5LPM0"/>
<dbReference type="InterPro" id="IPR057291">
    <property type="entry name" value="CHX17_2nd"/>
</dbReference>
<evidence type="ECO:0000259" key="12">
    <source>
        <dbReference type="Pfam" id="PF23259"/>
    </source>
</evidence>
<evidence type="ECO:0000256" key="8">
    <source>
        <dbReference type="ARBA" id="ARBA00023136"/>
    </source>
</evidence>
<dbReference type="EMBL" id="WOCE01000023">
    <property type="protein sequence ID" value="KAE9587738.1"/>
    <property type="molecule type" value="Genomic_DNA"/>
</dbReference>
<dbReference type="InterPro" id="IPR057290">
    <property type="entry name" value="CHX17_C"/>
</dbReference>